<feature type="region of interest" description="Disordered" evidence="1">
    <location>
        <begin position="24"/>
        <end position="112"/>
    </location>
</feature>
<dbReference type="Proteomes" id="UP000230292">
    <property type="component" value="Unassembled WGS sequence"/>
</dbReference>
<name>A0A2M7H3M0_9BACT</name>
<evidence type="ECO:0000256" key="1">
    <source>
        <dbReference type="SAM" id="MobiDB-lite"/>
    </source>
</evidence>
<comment type="caution">
    <text evidence="2">The sequence shown here is derived from an EMBL/GenBank/DDBJ whole genome shotgun (WGS) entry which is preliminary data.</text>
</comment>
<organism evidence="2 3">
    <name type="scientific">Candidatus Kerfeldbacteria bacterium CG15_BIG_FIL_POST_REV_8_21_14_020_45_12</name>
    <dbReference type="NCBI Taxonomy" id="2014247"/>
    <lineage>
        <taxon>Bacteria</taxon>
        <taxon>Candidatus Kerfeldiibacteriota</taxon>
    </lineage>
</organism>
<reference evidence="2 3" key="1">
    <citation type="submission" date="2017-09" db="EMBL/GenBank/DDBJ databases">
        <title>Depth-based differentiation of microbial function through sediment-hosted aquifers and enrichment of novel symbionts in the deep terrestrial subsurface.</title>
        <authorList>
            <person name="Probst A.J."/>
            <person name="Ladd B."/>
            <person name="Jarett J.K."/>
            <person name="Geller-Mcgrath D.E."/>
            <person name="Sieber C.M."/>
            <person name="Emerson J.B."/>
            <person name="Anantharaman K."/>
            <person name="Thomas B.C."/>
            <person name="Malmstrom R."/>
            <person name="Stieglmeier M."/>
            <person name="Klingl A."/>
            <person name="Woyke T."/>
            <person name="Ryan C.M."/>
            <person name="Banfield J.F."/>
        </authorList>
    </citation>
    <scope>NUCLEOTIDE SEQUENCE [LARGE SCALE GENOMIC DNA]</scope>
    <source>
        <strain evidence="2">CG15_BIG_FIL_POST_REV_8_21_14_020_45_12</strain>
    </source>
</reference>
<protein>
    <submittedName>
        <fullName evidence="2">Uncharacterized protein</fullName>
    </submittedName>
</protein>
<feature type="compositionally biased region" description="Basic and acidic residues" evidence="1">
    <location>
        <begin position="24"/>
        <end position="45"/>
    </location>
</feature>
<evidence type="ECO:0000313" key="2">
    <source>
        <dbReference type="EMBL" id="PIW36822.1"/>
    </source>
</evidence>
<evidence type="ECO:0000313" key="3">
    <source>
        <dbReference type="Proteomes" id="UP000230292"/>
    </source>
</evidence>
<dbReference type="EMBL" id="PFGC01000039">
    <property type="protein sequence ID" value="PIW36822.1"/>
    <property type="molecule type" value="Genomic_DNA"/>
</dbReference>
<sequence length="112" mass="11770">MQTVCELGIFPFPLGHFGFGFCHPFHEGEQPGEDRVDQPCQRDDDGAGDEADQEVVAQRISAADEAGGPGRSQEHDGNGEVGASHHQVGQADQTQDLGQGHGASSGFLQAAE</sequence>
<gene>
    <name evidence="2" type="ORF">COW24_03425</name>
</gene>
<accession>A0A2M7H3M0</accession>
<proteinExistence type="predicted"/>
<dbReference type="AlphaFoldDB" id="A0A2M7H3M0"/>